<reference evidence="2 3" key="1">
    <citation type="submission" date="2017-03" db="EMBL/GenBank/DDBJ databases">
        <title>Lifting the veil on microbial sulfur biogeochemistry in mining wastewaters.</title>
        <authorList>
            <person name="Kantor R.S."/>
            <person name="Colenbrander Nelson T."/>
            <person name="Marshall S."/>
            <person name="Bennett D."/>
            <person name="Apte S."/>
            <person name="Camacho D."/>
            <person name="Thomas B.C."/>
            <person name="Warren L.A."/>
            <person name="Banfield J.F."/>
        </authorList>
    </citation>
    <scope>NUCLEOTIDE SEQUENCE [LARGE SCALE GENOMIC DNA]</scope>
    <source>
        <strain evidence="2">32-68-21</strain>
    </source>
</reference>
<feature type="transmembrane region" description="Helical" evidence="1">
    <location>
        <begin position="17"/>
        <end position="39"/>
    </location>
</feature>
<protein>
    <submittedName>
        <fullName evidence="2">Uncharacterized protein</fullName>
    </submittedName>
</protein>
<feature type="transmembrane region" description="Helical" evidence="1">
    <location>
        <begin position="86"/>
        <end position="107"/>
    </location>
</feature>
<name>A0A258HIU6_9CAUL</name>
<keyword evidence="1" id="KW-1133">Transmembrane helix</keyword>
<dbReference type="AlphaFoldDB" id="A0A258HIU6"/>
<keyword evidence="1" id="KW-0472">Membrane</keyword>
<evidence type="ECO:0000256" key="1">
    <source>
        <dbReference type="SAM" id="Phobius"/>
    </source>
</evidence>
<evidence type="ECO:0000313" key="3">
    <source>
        <dbReference type="Proteomes" id="UP000216147"/>
    </source>
</evidence>
<organism evidence="2 3">
    <name type="scientific">Brevundimonas subvibrioides</name>
    <dbReference type="NCBI Taxonomy" id="74313"/>
    <lineage>
        <taxon>Bacteria</taxon>
        <taxon>Pseudomonadati</taxon>
        <taxon>Pseudomonadota</taxon>
        <taxon>Alphaproteobacteria</taxon>
        <taxon>Caulobacterales</taxon>
        <taxon>Caulobacteraceae</taxon>
        <taxon>Brevundimonas</taxon>
    </lineage>
</organism>
<accession>A0A258HIU6</accession>
<comment type="caution">
    <text evidence="2">The sequence shown here is derived from an EMBL/GenBank/DDBJ whole genome shotgun (WGS) entry which is preliminary data.</text>
</comment>
<keyword evidence="1" id="KW-0812">Transmembrane</keyword>
<dbReference type="EMBL" id="NCEQ01000007">
    <property type="protein sequence ID" value="OYX56935.1"/>
    <property type="molecule type" value="Genomic_DNA"/>
</dbReference>
<sequence length="113" mass="12571">MTEPNAPRPPRSKTLRLWLIIGSIAAVLAIIPAGVMGMMSVMATDAGVNTMIYVFIFTMMTFPLAIILGPVLGWIAYWLRYERLSWILLFSPFAWVVALIIIFSLGFGQPNPI</sequence>
<gene>
    <name evidence="2" type="ORF">B7Y86_09315</name>
</gene>
<feature type="transmembrane region" description="Helical" evidence="1">
    <location>
        <begin position="51"/>
        <end position="79"/>
    </location>
</feature>
<dbReference type="Proteomes" id="UP000216147">
    <property type="component" value="Unassembled WGS sequence"/>
</dbReference>
<evidence type="ECO:0000313" key="2">
    <source>
        <dbReference type="EMBL" id="OYX56935.1"/>
    </source>
</evidence>
<proteinExistence type="predicted"/>